<proteinExistence type="predicted"/>
<gene>
    <name evidence="2" type="ORF">EHV15_33740</name>
</gene>
<evidence type="ECO:0000313" key="2">
    <source>
        <dbReference type="EMBL" id="RRJ54576.1"/>
    </source>
</evidence>
<organism evidence="2 3">
    <name type="scientific">Paenibacillus oralis</name>
    <dbReference type="NCBI Taxonomy" id="2490856"/>
    <lineage>
        <taxon>Bacteria</taxon>
        <taxon>Bacillati</taxon>
        <taxon>Bacillota</taxon>
        <taxon>Bacilli</taxon>
        <taxon>Bacillales</taxon>
        <taxon>Paenibacillaceae</taxon>
        <taxon>Paenibacillus</taxon>
    </lineage>
</organism>
<evidence type="ECO:0000313" key="3">
    <source>
        <dbReference type="Proteomes" id="UP000267017"/>
    </source>
</evidence>
<evidence type="ECO:0000256" key="1">
    <source>
        <dbReference type="SAM" id="Phobius"/>
    </source>
</evidence>
<comment type="caution">
    <text evidence="2">The sequence shown here is derived from an EMBL/GenBank/DDBJ whole genome shotgun (WGS) entry which is preliminary data.</text>
</comment>
<protein>
    <submittedName>
        <fullName evidence="2">Uncharacterized protein</fullName>
    </submittedName>
</protein>
<dbReference type="OrthoDB" id="2603621at2"/>
<keyword evidence="1" id="KW-0812">Transmembrane</keyword>
<keyword evidence="1" id="KW-0472">Membrane</keyword>
<name>A0A3P3T956_9BACL</name>
<accession>A0A3P3T956</accession>
<dbReference type="AlphaFoldDB" id="A0A3P3T956"/>
<feature type="transmembrane region" description="Helical" evidence="1">
    <location>
        <begin position="94"/>
        <end position="116"/>
    </location>
</feature>
<keyword evidence="3" id="KW-1185">Reference proteome</keyword>
<keyword evidence="1" id="KW-1133">Transmembrane helix</keyword>
<reference evidence="2 3" key="1">
    <citation type="submission" date="2018-11" db="EMBL/GenBank/DDBJ databases">
        <title>Genome sequencing of Paenibacillus sp. KCOM 3021 (= ChDC PVNT-B20).</title>
        <authorList>
            <person name="Kook J.-K."/>
            <person name="Park S.-N."/>
            <person name="Lim Y.K."/>
        </authorList>
    </citation>
    <scope>NUCLEOTIDE SEQUENCE [LARGE SCALE GENOMIC DNA]</scope>
    <source>
        <strain evidence="2 3">KCOM 3021</strain>
    </source>
</reference>
<dbReference type="RefSeq" id="WP_127607447.1">
    <property type="nucleotide sequence ID" value="NZ_RRCN01000002.1"/>
</dbReference>
<sequence length="123" mass="14096">MEYPGSKLDETGRHPLAAAIVDDPAVFRDLAGGGEGQGDAAKRWEVKASDDEDRSYLNVWDFYQTLPRPRSVWMEIEEEPIAWYWKLWGYGGMAVAYSGFVGYIVLTFWAMIYYAYQFVSFAL</sequence>
<dbReference type="Proteomes" id="UP000267017">
    <property type="component" value="Unassembled WGS sequence"/>
</dbReference>
<dbReference type="EMBL" id="RRCN01000002">
    <property type="protein sequence ID" value="RRJ54576.1"/>
    <property type="molecule type" value="Genomic_DNA"/>
</dbReference>